<keyword evidence="2" id="KW-0436">Ligase</keyword>
<reference evidence="6 7" key="1">
    <citation type="journal article" date="2020" name="bioRxiv">
        <title>Whole genome comparisons of ergot fungi reveals the divergence and evolution of species within the genus Claviceps are the result of varying mechanisms driving genome evolution and host range expansion.</title>
        <authorList>
            <person name="Wyka S.A."/>
            <person name="Mondo S.J."/>
            <person name="Liu M."/>
            <person name="Dettman J."/>
            <person name="Nalam V."/>
            <person name="Broders K.D."/>
        </authorList>
    </citation>
    <scope>NUCLEOTIDE SEQUENCE [LARGE SCALE GENOMIC DNA]</scope>
    <source>
        <strain evidence="6 7">CCC 1485</strain>
    </source>
</reference>
<dbReference type="Gene3D" id="3.40.50.150">
    <property type="entry name" value="Vaccinia Virus protein VP39"/>
    <property type="match status" value="1"/>
</dbReference>
<evidence type="ECO:0000256" key="2">
    <source>
        <dbReference type="ARBA" id="ARBA00022598"/>
    </source>
</evidence>
<feature type="domain" description="ATP-grasp" evidence="5">
    <location>
        <begin position="79"/>
        <end position="343"/>
    </location>
</feature>
<organism evidence="6 7">
    <name type="scientific">Claviceps pazoutovae</name>
    <dbReference type="NCBI Taxonomy" id="1649127"/>
    <lineage>
        <taxon>Eukaryota</taxon>
        <taxon>Fungi</taxon>
        <taxon>Dikarya</taxon>
        <taxon>Ascomycota</taxon>
        <taxon>Pezizomycotina</taxon>
        <taxon>Sordariomycetes</taxon>
        <taxon>Hypocreomycetidae</taxon>
        <taxon>Hypocreales</taxon>
        <taxon>Clavicipitaceae</taxon>
        <taxon>Claviceps</taxon>
    </lineage>
</organism>
<dbReference type="AlphaFoldDB" id="A0A9P7SI58"/>
<dbReference type="GO" id="GO:0046872">
    <property type="term" value="F:metal ion binding"/>
    <property type="evidence" value="ECO:0007669"/>
    <property type="project" value="InterPro"/>
</dbReference>
<dbReference type="InterPro" id="IPR011095">
    <property type="entry name" value="Dala_Dala_lig_C"/>
</dbReference>
<keyword evidence="3" id="KW-0067">ATP-binding</keyword>
<feature type="compositionally biased region" description="Low complexity" evidence="4">
    <location>
        <begin position="418"/>
        <end position="435"/>
    </location>
</feature>
<dbReference type="PANTHER" id="PTHR23132:SF23">
    <property type="entry name" value="D-ALANINE--D-ALANINE LIGASE B"/>
    <property type="match status" value="1"/>
</dbReference>
<dbReference type="InterPro" id="IPR029063">
    <property type="entry name" value="SAM-dependent_MTases_sf"/>
</dbReference>
<dbReference type="OrthoDB" id="66144at2759"/>
<evidence type="ECO:0000313" key="6">
    <source>
        <dbReference type="EMBL" id="KAG5942577.1"/>
    </source>
</evidence>
<accession>A0A9P7SI58</accession>
<feature type="region of interest" description="Disordered" evidence="4">
    <location>
        <begin position="418"/>
        <end position="439"/>
    </location>
</feature>
<proteinExistence type="inferred from homology"/>
<dbReference type="InterPro" id="IPR011761">
    <property type="entry name" value="ATP-grasp"/>
</dbReference>
<dbReference type="Proteomes" id="UP000706124">
    <property type="component" value="Unassembled WGS sequence"/>
</dbReference>
<gene>
    <name evidence="6" type="ORF">E4U60_007191</name>
</gene>
<evidence type="ECO:0000256" key="4">
    <source>
        <dbReference type="SAM" id="MobiDB-lite"/>
    </source>
</evidence>
<keyword evidence="3" id="KW-0547">Nucleotide-binding</keyword>
<protein>
    <recommendedName>
        <fullName evidence="5">ATP-grasp domain-containing protein</fullName>
    </recommendedName>
</protein>
<comment type="caution">
    <text evidence="6">The sequence shown here is derived from an EMBL/GenBank/DDBJ whole genome shotgun (WGS) entry which is preliminary data.</text>
</comment>
<evidence type="ECO:0000313" key="7">
    <source>
        <dbReference type="Proteomes" id="UP000706124"/>
    </source>
</evidence>
<name>A0A9P7SI58_9HYPO</name>
<dbReference type="GO" id="GO:0005524">
    <property type="term" value="F:ATP binding"/>
    <property type="evidence" value="ECO:0007669"/>
    <property type="project" value="UniProtKB-UniRule"/>
</dbReference>
<evidence type="ECO:0000256" key="3">
    <source>
        <dbReference type="PROSITE-ProRule" id="PRU00409"/>
    </source>
</evidence>
<dbReference type="GO" id="GO:0008716">
    <property type="term" value="F:D-alanine-D-alanine ligase activity"/>
    <property type="evidence" value="ECO:0007669"/>
    <property type="project" value="InterPro"/>
</dbReference>
<dbReference type="SUPFAM" id="SSF56059">
    <property type="entry name" value="Glutathione synthetase ATP-binding domain-like"/>
    <property type="match status" value="1"/>
</dbReference>
<dbReference type="SUPFAM" id="SSF53335">
    <property type="entry name" value="S-adenosyl-L-methionine-dependent methyltransferases"/>
    <property type="match status" value="1"/>
</dbReference>
<sequence length="611" mass="67768">MRICVFLSSYEGSGSVLEDLDTVTSQPGLFTSQHEFEYRWIHKHKAELQINDAVAEGFDFYFNFLWGTPNDAVAGADASRYFESLDLPSCGVRSSERSQTKNDFYEAARLHGAPRVPGVERFPLFVKPGFGCASQLIDERSVCRNQEELDSALRRMHEALHEPRMRRATALGMEDPAGYARSLEAAGRNSEDIVVQEYIEGKDYGCVVVQLGQSGVAITPLAYRMKKPLPQKEQFLTFDGKFDDGTHMELLRKEDDAVLYEHLQQAAIEAFAVSSCRSNNTGCDVDLRVTPDGQVFVIEVNPQPAEFLPTGQYQDLSIVQGFPGGHWALINVYIANHLLRHPLEHESRHLGTASAYDAMAPKYDYLMSTGDTTIKQSLAELVEKYDFSGTILDLGCGTGAFGRMLAQSQKYMRQAASVSTAPSSSPPNTSYTVTNGSNGTKETKGNYRLLGCDISSGMLDVCRETGFYDSLHQATMHSVLMNLTEPIDHVVCSSALQHIEPELFSFVMVLFFLRASKSITLSVEEIPDVYNENLIKTGHIKAGSMAPSSNHVGAMEAFGVPEGLGWRLVSKERVFSWASPKTGDRIYSTYFRFERSDEGGVGSYTMFRSVI</sequence>
<dbReference type="EMBL" id="SRPO01000078">
    <property type="protein sequence ID" value="KAG5942577.1"/>
    <property type="molecule type" value="Genomic_DNA"/>
</dbReference>
<dbReference type="Pfam" id="PF07478">
    <property type="entry name" value="Dala_Dala_lig_C"/>
    <property type="match status" value="1"/>
</dbReference>
<dbReference type="PROSITE" id="PS50975">
    <property type="entry name" value="ATP_GRASP"/>
    <property type="match status" value="1"/>
</dbReference>
<evidence type="ECO:0000256" key="1">
    <source>
        <dbReference type="ARBA" id="ARBA00010871"/>
    </source>
</evidence>
<dbReference type="Gene3D" id="3.30.470.20">
    <property type="entry name" value="ATP-grasp fold, B domain"/>
    <property type="match status" value="1"/>
</dbReference>
<dbReference type="PANTHER" id="PTHR23132">
    <property type="entry name" value="D-ALANINE--D-ALANINE LIGASE"/>
    <property type="match status" value="1"/>
</dbReference>
<keyword evidence="7" id="KW-1185">Reference proteome</keyword>
<comment type="similarity">
    <text evidence="1">Belongs to the D-alanine--D-alanine ligase family.</text>
</comment>
<evidence type="ECO:0000259" key="5">
    <source>
        <dbReference type="PROSITE" id="PS50975"/>
    </source>
</evidence>